<dbReference type="Proteomes" id="UP000012099">
    <property type="component" value="Unassembled WGS sequence"/>
</dbReference>
<keyword evidence="2" id="KW-1185">Reference proteome</keyword>
<proteinExistence type="predicted"/>
<name>A0ABN0IWC4_9LEPT</name>
<gene>
    <name evidence="1" type="ORF">LEP1GSC035_1559</name>
</gene>
<comment type="caution">
    <text evidence="1">The sequence shown here is derived from an EMBL/GenBank/DDBJ whole genome shotgun (WGS) entry which is preliminary data.</text>
</comment>
<sequence>MTHKIRNGLVSMGVDNPAPVYDNGGTAGYGRSAKPETKLDNDFGRYLLDKKGNPLGMTSAMSQSKALEIVNALPAGSVVQIFGDTRKPPGPNHYFFIIKGSDGLFRNYNNNASGKEGQVFGEPVYWESMKVYGLYYD</sequence>
<accession>A0ABN0IWC4</accession>
<dbReference type="EMBL" id="AHMH02000141">
    <property type="protein sequence ID" value="EMM98830.1"/>
    <property type="molecule type" value="Genomic_DNA"/>
</dbReference>
<organism evidence="1 2">
    <name type="scientific">Leptospira noguchii str. 2007001578</name>
    <dbReference type="NCBI Taxonomy" id="1049974"/>
    <lineage>
        <taxon>Bacteria</taxon>
        <taxon>Pseudomonadati</taxon>
        <taxon>Spirochaetota</taxon>
        <taxon>Spirochaetia</taxon>
        <taxon>Leptospirales</taxon>
        <taxon>Leptospiraceae</taxon>
        <taxon>Leptospira</taxon>
    </lineage>
</organism>
<protein>
    <submittedName>
        <fullName evidence="1">Uncharacterized protein</fullName>
    </submittedName>
</protein>
<evidence type="ECO:0000313" key="1">
    <source>
        <dbReference type="EMBL" id="EMM98830.1"/>
    </source>
</evidence>
<reference evidence="1 2" key="1">
    <citation type="submission" date="2013-01" db="EMBL/GenBank/DDBJ databases">
        <authorList>
            <person name="Harkins D.M."/>
            <person name="Durkin A.S."/>
            <person name="Brinkac L.M."/>
            <person name="Haft D.H."/>
            <person name="Selengut J.D."/>
            <person name="Sanka R."/>
            <person name="DePew J."/>
            <person name="Purushe J."/>
            <person name="Whelen A.C."/>
            <person name="Vinetz J.M."/>
            <person name="Sutton G.G."/>
            <person name="Nierman W.C."/>
            <person name="Fouts D.E."/>
        </authorList>
    </citation>
    <scope>NUCLEOTIDE SEQUENCE [LARGE SCALE GENOMIC DNA]</scope>
    <source>
        <strain evidence="1 2">2007001578</strain>
    </source>
</reference>
<evidence type="ECO:0000313" key="2">
    <source>
        <dbReference type="Proteomes" id="UP000012099"/>
    </source>
</evidence>